<evidence type="ECO:0000313" key="14">
    <source>
        <dbReference type="Proteomes" id="UP000594262"/>
    </source>
</evidence>
<dbReference type="GO" id="GO:1901981">
    <property type="term" value="F:phosphatidylinositol phosphate binding"/>
    <property type="evidence" value="ECO:0007669"/>
    <property type="project" value="TreeGrafter"/>
</dbReference>
<keyword evidence="5" id="KW-0963">Cytoplasm</keyword>
<dbReference type="Gene3D" id="3.30.1520.10">
    <property type="entry name" value="Phox-like domain"/>
    <property type="match status" value="1"/>
</dbReference>
<reference evidence="13" key="1">
    <citation type="submission" date="2021-01" db="UniProtKB">
        <authorList>
            <consortium name="EnsemblMetazoa"/>
        </authorList>
    </citation>
    <scope>IDENTIFICATION</scope>
</reference>
<evidence type="ECO:0000256" key="5">
    <source>
        <dbReference type="ARBA" id="ARBA00022490"/>
    </source>
</evidence>
<dbReference type="RefSeq" id="XP_066910864.1">
    <property type="nucleotide sequence ID" value="XM_067054763.1"/>
</dbReference>
<feature type="compositionally biased region" description="Basic residues" evidence="11">
    <location>
        <begin position="407"/>
        <end position="427"/>
    </location>
</feature>
<evidence type="ECO:0000256" key="11">
    <source>
        <dbReference type="SAM" id="MobiDB-lite"/>
    </source>
</evidence>
<evidence type="ECO:0000256" key="9">
    <source>
        <dbReference type="ARBA" id="ARBA00023136"/>
    </source>
</evidence>
<dbReference type="Proteomes" id="UP000594262">
    <property type="component" value="Unplaced"/>
</dbReference>
<keyword evidence="6" id="KW-0967">Endosome</keyword>
<keyword evidence="7" id="KW-0653">Protein transport</keyword>
<keyword evidence="8" id="KW-0446">Lipid-binding</keyword>
<feature type="region of interest" description="Disordered" evidence="11">
    <location>
        <begin position="353"/>
        <end position="380"/>
    </location>
</feature>
<protein>
    <recommendedName>
        <fullName evidence="12">PX domain-containing protein</fullName>
    </recommendedName>
</protein>
<dbReference type="AlphaFoldDB" id="A0A7M5UIE5"/>
<evidence type="ECO:0000256" key="8">
    <source>
        <dbReference type="ARBA" id="ARBA00023121"/>
    </source>
</evidence>
<keyword evidence="14" id="KW-1185">Reference proteome</keyword>
<keyword evidence="4" id="KW-0813">Transport</keyword>
<dbReference type="GO" id="GO:0016050">
    <property type="term" value="P:vesicle organization"/>
    <property type="evidence" value="ECO:0007669"/>
    <property type="project" value="TreeGrafter"/>
</dbReference>
<feature type="compositionally biased region" description="Acidic residues" evidence="11">
    <location>
        <begin position="215"/>
        <end position="244"/>
    </location>
</feature>
<comment type="subcellular location">
    <subcellularLocation>
        <location evidence="2">Cytoplasm</location>
    </subcellularLocation>
    <subcellularLocation>
        <location evidence="10">Endomembrane system</location>
        <topology evidence="10">Peripheral membrane protein</topology>
        <orientation evidence="10">Cytoplasmic side</orientation>
    </subcellularLocation>
    <subcellularLocation>
        <location evidence="1">Endosome</location>
    </subcellularLocation>
</comment>
<feature type="compositionally biased region" description="Acidic residues" evidence="11">
    <location>
        <begin position="276"/>
        <end position="292"/>
    </location>
</feature>
<evidence type="ECO:0000256" key="4">
    <source>
        <dbReference type="ARBA" id="ARBA00022448"/>
    </source>
</evidence>
<dbReference type="InterPro" id="IPR001683">
    <property type="entry name" value="PX_dom"/>
</dbReference>
<accession>A0A7M5UIE5</accession>
<evidence type="ECO:0000256" key="1">
    <source>
        <dbReference type="ARBA" id="ARBA00004177"/>
    </source>
</evidence>
<proteinExistence type="inferred from homology"/>
<comment type="similarity">
    <text evidence="3">Belongs to the sorting nexin family.</text>
</comment>
<evidence type="ECO:0000259" key="12">
    <source>
        <dbReference type="PROSITE" id="PS50195"/>
    </source>
</evidence>
<feature type="compositionally biased region" description="Basic and acidic residues" evidence="11">
    <location>
        <begin position="366"/>
        <end position="380"/>
    </location>
</feature>
<dbReference type="SUPFAM" id="SSF64268">
    <property type="entry name" value="PX domain"/>
    <property type="match status" value="1"/>
</dbReference>
<feature type="region of interest" description="Disordered" evidence="11">
    <location>
        <begin position="170"/>
        <end position="244"/>
    </location>
</feature>
<name>A0A7M5UIE5_9CNID</name>
<dbReference type="EnsemblMetazoa" id="CLYHEMT010868.2">
    <property type="protein sequence ID" value="CLYHEMP010868.2"/>
    <property type="gene ID" value="CLYHEMG010868"/>
</dbReference>
<evidence type="ECO:0000256" key="3">
    <source>
        <dbReference type="ARBA" id="ARBA00010883"/>
    </source>
</evidence>
<dbReference type="PANTHER" id="PTHR46209:SF3">
    <property type="entry name" value="PX DOMAIN-CONTAINING PROTEIN"/>
    <property type="match status" value="1"/>
</dbReference>
<sequence>MLRQKRKKRCTFKDETFVQISVRNARTHLNDGKAQFTDFEIELKTNHIAFTLKSSKVRRRYSDFVWLRNRLSKDTIDSNSLPSLPGRRLFGRFNKDFIKQRQKKLQEFLFGLAQNNVYLSHAAIHLFLQSKLSVEEIDSYLDNNQEEDASETILAESEGKARLNGYEARDLTTDGLSDPGDLEDAIDNNNSYTESLGSIPVADKEVLSDTNDGNNADDELDDAAPQDDAESENNEGNVSDDEETLVEELNKLRMSLPAPLIATSSDTDRFGSSFEYSDDDQSPLESSGESEGDSSSIDRRSLRSNPPLARNSQTPSRVNSHDNIRSPSRKSKKRYSSRTSSFRKLYNSNASLPEFYNPSYGDGVAADERERSLRRSKSVYETRTKRRNRYKSEILYTDVSTSDTSKWKTHQRHHSLNRTPSSRKVRRSTSFASSIDRTPVRRKISLNEYIIVGRESLVDLRTNETSRGGDEDFNKSSL</sequence>
<keyword evidence="9" id="KW-0472">Membrane</keyword>
<feature type="domain" description="PX" evidence="12">
    <location>
        <begin position="17"/>
        <end position="134"/>
    </location>
</feature>
<evidence type="ECO:0000256" key="10">
    <source>
        <dbReference type="ARBA" id="ARBA00029433"/>
    </source>
</evidence>
<evidence type="ECO:0000256" key="6">
    <source>
        <dbReference type="ARBA" id="ARBA00022753"/>
    </source>
</evidence>
<dbReference type="GO" id="GO:0006886">
    <property type="term" value="P:intracellular protein transport"/>
    <property type="evidence" value="ECO:0007669"/>
    <property type="project" value="InterPro"/>
</dbReference>
<dbReference type="SMART" id="SM00312">
    <property type="entry name" value="PX"/>
    <property type="match status" value="1"/>
</dbReference>
<evidence type="ECO:0000256" key="7">
    <source>
        <dbReference type="ARBA" id="ARBA00022927"/>
    </source>
</evidence>
<evidence type="ECO:0000256" key="2">
    <source>
        <dbReference type="ARBA" id="ARBA00004496"/>
    </source>
</evidence>
<dbReference type="OrthoDB" id="5227681at2759"/>
<dbReference type="InterPro" id="IPR036871">
    <property type="entry name" value="PX_dom_sf"/>
</dbReference>
<dbReference type="Pfam" id="PF00787">
    <property type="entry name" value="PX"/>
    <property type="match status" value="1"/>
</dbReference>
<feature type="region of interest" description="Disordered" evidence="11">
    <location>
        <begin position="262"/>
        <end position="341"/>
    </location>
</feature>
<dbReference type="GO" id="GO:0005768">
    <property type="term" value="C:endosome"/>
    <property type="evidence" value="ECO:0007669"/>
    <property type="project" value="UniProtKB-SubCell"/>
</dbReference>
<dbReference type="InterPro" id="IPR043544">
    <property type="entry name" value="SNX10/11"/>
</dbReference>
<dbReference type="PROSITE" id="PS50195">
    <property type="entry name" value="PX"/>
    <property type="match status" value="1"/>
</dbReference>
<organism evidence="13 14">
    <name type="scientific">Clytia hemisphaerica</name>
    <dbReference type="NCBI Taxonomy" id="252671"/>
    <lineage>
        <taxon>Eukaryota</taxon>
        <taxon>Metazoa</taxon>
        <taxon>Cnidaria</taxon>
        <taxon>Hydrozoa</taxon>
        <taxon>Hydroidolina</taxon>
        <taxon>Leptothecata</taxon>
        <taxon>Obeliida</taxon>
        <taxon>Clytiidae</taxon>
        <taxon>Clytia</taxon>
    </lineage>
</organism>
<dbReference type="GeneID" id="136798165"/>
<feature type="region of interest" description="Disordered" evidence="11">
    <location>
        <begin position="401"/>
        <end position="434"/>
    </location>
</feature>
<feature type="compositionally biased region" description="Basic residues" evidence="11">
    <location>
        <begin position="327"/>
        <end position="336"/>
    </location>
</feature>
<feature type="compositionally biased region" description="Polar residues" evidence="11">
    <location>
        <begin position="187"/>
        <end position="196"/>
    </location>
</feature>
<dbReference type="PANTHER" id="PTHR46209">
    <property type="entry name" value="PX DOMAIN-CONTAINING PROTEIN"/>
    <property type="match status" value="1"/>
</dbReference>
<evidence type="ECO:0000313" key="13">
    <source>
        <dbReference type="EnsemblMetazoa" id="CLYHEMP010868.2"/>
    </source>
</evidence>